<dbReference type="Pfam" id="PF03401">
    <property type="entry name" value="TctC"/>
    <property type="match status" value="1"/>
</dbReference>
<gene>
    <name evidence="2" type="ORF">SDC9_58190</name>
</gene>
<reference evidence="2" key="1">
    <citation type="submission" date="2019-08" db="EMBL/GenBank/DDBJ databases">
        <authorList>
            <person name="Kucharzyk K."/>
            <person name="Murdoch R.W."/>
            <person name="Higgins S."/>
            <person name="Loffler F."/>
        </authorList>
    </citation>
    <scope>NUCLEOTIDE SEQUENCE</scope>
</reference>
<dbReference type="CDD" id="cd07012">
    <property type="entry name" value="PBP2_Bug_TTT"/>
    <property type="match status" value="1"/>
</dbReference>
<evidence type="ECO:0000313" key="2">
    <source>
        <dbReference type="EMBL" id="MPM11839.1"/>
    </source>
</evidence>
<protein>
    <recommendedName>
        <fullName evidence="3">Tripartite tricarboxylate transporter family receptor</fullName>
    </recommendedName>
</protein>
<dbReference type="AlphaFoldDB" id="A0A644X6Z5"/>
<dbReference type="Gene3D" id="3.40.190.150">
    <property type="entry name" value="Bordetella uptake gene, domain 1"/>
    <property type="match status" value="1"/>
</dbReference>
<feature type="coiled-coil region" evidence="1">
    <location>
        <begin position="268"/>
        <end position="295"/>
    </location>
</feature>
<dbReference type="InterPro" id="IPR042100">
    <property type="entry name" value="Bug_dom1"/>
</dbReference>
<dbReference type="SUPFAM" id="SSF53850">
    <property type="entry name" value="Periplasmic binding protein-like II"/>
    <property type="match status" value="1"/>
</dbReference>
<organism evidence="2">
    <name type="scientific">bioreactor metagenome</name>
    <dbReference type="NCBI Taxonomy" id="1076179"/>
    <lineage>
        <taxon>unclassified sequences</taxon>
        <taxon>metagenomes</taxon>
        <taxon>ecological metagenomes</taxon>
    </lineage>
</organism>
<dbReference type="PANTHER" id="PTHR42928:SF5">
    <property type="entry name" value="BLR1237 PROTEIN"/>
    <property type="match status" value="1"/>
</dbReference>
<dbReference type="InterPro" id="IPR005064">
    <property type="entry name" value="BUG"/>
</dbReference>
<evidence type="ECO:0000256" key="1">
    <source>
        <dbReference type="SAM" id="Coils"/>
    </source>
</evidence>
<sequence>MKKFLTAAAALILAAGCFGAVLSSGAAEAAWPEKNITVIITHGTGGDTDFNARLMCRLLEQKLGVSVVPTNVTGSNGAIAMSQYKDGTPDGYTFLMTNTAALTGNEATGLSDFGYDAFEPVSVYGKQSGENIIVPADSPYKTLADLIEASKKNPNTIKFGISTGGGVYIASVILEQAAGTKFAVIDEGDAASRLTALLGKHVDATIAPYAVVREYIQAGQVRTLGTLLKEPPALLKDIPTAHESGCPELILNTLYVCLAPKGTDPAAVKALNAAMMDISANSEEYKKEVNRYNLQEPWTLSVEDSIEELKNQRELFMKYSKFLQ</sequence>
<accession>A0A644X6Z5</accession>
<dbReference type="PIRSF" id="PIRSF017082">
    <property type="entry name" value="YflP"/>
    <property type="match status" value="1"/>
</dbReference>
<name>A0A644X6Z5_9ZZZZ</name>
<dbReference type="Gene3D" id="3.40.190.10">
    <property type="entry name" value="Periplasmic binding protein-like II"/>
    <property type="match status" value="1"/>
</dbReference>
<proteinExistence type="predicted"/>
<dbReference type="PANTHER" id="PTHR42928">
    <property type="entry name" value="TRICARBOXYLATE-BINDING PROTEIN"/>
    <property type="match status" value="1"/>
</dbReference>
<comment type="caution">
    <text evidence="2">The sequence shown here is derived from an EMBL/GenBank/DDBJ whole genome shotgun (WGS) entry which is preliminary data.</text>
</comment>
<keyword evidence="1" id="KW-0175">Coiled coil</keyword>
<dbReference type="EMBL" id="VSSQ01001887">
    <property type="protein sequence ID" value="MPM11839.1"/>
    <property type="molecule type" value="Genomic_DNA"/>
</dbReference>
<evidence type="ECO:0008006" key="3">
    <source>
        <dbReference type="Google" id="ProtNLM"/>
    </source>
</evidence>
<dbReference type="PROSITE" id="PS51257">
    <property type="entry name" value="PROKAR_LIPOPROTEIN"/>
    <property type="match status" value="1"/>
</dbReference>